<evidence type="ECO:0000256" key="2">
    <source>
        <dbReference type="ARBA" id="ARBA00023125"/>
    </source>
</evidence>
<protein>
    <submittedName>
        <fullName evidence="5">LacI family DNA-binding transcriptional regulator</fullName>
    </submittedName>
</protein>
<feature type="domain" description="HTH lacI-type" evidence="4">
    <location>
        <begin position="4"/>
        <end position="58"/>
    </location>
</feature>
<evidence type="ECO:0000313" key="5">
    <source>
        <dbReference type="EMBL" id="GAA3731305.1"/>
    </source>
</evidence>
<keyword evidence="1" id="KW-0805">Transcription regulation</keyword>
<dbReference type="Gene3D" id="1.10.260.40">
    <property type="entry name" value="lambda repressor-like DNA-binding domains"/>
    <property type="match status" value="1"/>
</dbReference>
<dbReference type="SUPFAM" id="SSF53822">
    <property type="entry name" value="Periplasmic binding protein-like I"/>
    <property type="match status" value="1"/>
</dbReference>
<dbReference type="PROSITE" id="PS50932">
    <property type="entry name" value="HTH_LACI_2"/>
    <property type="match status" value="1"/>
</dbReference>
<dbReference type="Gene3D" id="3.40.50.2300">
    <property type="match status" value="2"/>
</dbReference>
<name>A0ABP7F6E5_9MICO</name>
<sequence>MSSVSLRDVAALAGVSVGSVSNVLNRPGSVSASVSERVQSAIDSLGYVRNDAARQLRAGQSRCIGLVVLDIGNPFFSDLARGAERRATEEGLTVLLGDTEEDPARERVYIDLFAEQRVFGLLVSPLGGAMNRLRDLKKRGLSTVLVDWQTEGDRFSSVTVDNVAGGYLAVNHLIENGHRRIAFVGGPHSIRQVSDRFTGARNAIAQHPGATLEVIDTESLTVLQGRQAGERISQRKASARPDAIFAANDLLALGVLQAFNLSGRVSVPNDIALIGYDDIDFASTAMVSLSSVRQPSAEIGRTAVELLLRQVAGGAGFEPERIVFQPELVVRDSTSALR</sequence>
<dbReference type="InterPro" id="IPR010982">
    <property type="entry name" value="Lambda_DNA-bd_dom_sf"/>
</dbReference>
<dbReference type="PROSITE" id="PS00356">
    <property type="entry name" value="HTH_LACI_1"/>
    <property type="match status" value="1"/>
</dbReference>
<proteinExistence type="predicted"/>
<evidence type="ECO:0000256" key="1">
    <source>
        <dbReference type="ARBA" id="ARBA00023015"/>
    </source>
</evidence>
<dbReference type="InterPro" id="IPR028082">
    <property type="entry name" value="Peripla_BP_I"/>
</dbReference>
<dbReference type="InterPro" id="IPR046335">
    <property type="entry name" value="LacI/GalR-like_sensor"/>
</dbReference>
<dbReference type="InterPro" id="IPR000843">
    <property type="entry name" value="HTH_LacI"/>
</dbReference>
<organism evidence="5 6">
    <name type="scientific">Leifsonella bigeumensis</name>
    <dbReference type="NCBI Taxonomy" id="433643"/>
    <lineage>
        <taxon>Bacteria</taxon>
        <taxon>Bacillati</taxon>
        <taxon>Actinomycetota</taxon>
        <taxon>Actinomycetes</taxon>
        <taxon>Micrococcales</taxon>
        <taxon>Microbacteriaceae</taxon>
        <taxon>Leifsonella</taxon>
    </lineage>
</organism>
<dbReference type="CDD" id="cd06293">
    <property type="entry name" value="PBP1_LacI-like"/>
    <property type="match status" value="1"/>
</dbReference>
<reference evidence="6" key="1">
    <citation type="journal article" date="2019" name="Int. J. Syst. Evol. Microbiol.">
        <title>The Global Catalogue of Microorganisms (GCM) 10K type strain sequencing project: providing services to taxonomists for standard genome sequencing and annotation.</title>
        <authorList>
            <consortium name="The Broad Institute Genomics Platform"/>
            <consortium name="The Broad Institute Genome Sequencing Center for Infectious Disease"/>
            <person name="Wu L."/>
            <person name="Ma J."/>
        </authorList>
    </citation>
    <scope>NUCLEOTIDE SEQUENCE [LARGE SCALE GENOMIC DNA]</scope>
    <source>
        <strain evidence="6">JCM 16949</strain>
    </source>
</reference>
<evidence type="ECO:0000313" key="6">
    <source>
        <dbReference type="Proteomes" id="UP001501004"/>
    </source>
</evidence>
<keyword evidence="2 5" id="KW-0238">DNA-binding</keyword>
<dbReference type="SMART" id="SM00354">
    <property type="entry name" value="HTH_LACI"/>
    <property type="match status" value="1"/>
</dbReference>
<dbReference type="GO" id="GO:0003677">
    <property type="term" value="F:DNA binding"/>
    <property type="evidence" value="ECO:0007669"/>
    <property type="project" value="UniProtKB-KW"/>
</dbReference>
<dbReference type="PANTHER" id="PTHR30146:SF109">
    <property type="entry name" value="HTH-TYPE TRANSCRIPTIONAL REGULATOR GALS"/>
    <property type="match status" value="1"/>
</dbReference>
<dbReference type="Pfam" id="PF13377">
    <property type="entry name" value="Peripla_BP_3"/>
    <property type="match status" value="1"/>
</dbReference>
<dbReference type="Pfam" id="PF00356">
    <property type="entry name" value="LacI"/>
    <property type="match status" value="1"/>
</dbReference>
<evidence type="ECO:0000259" key="4">
    <source>
        <dbReference type="PROSITE" id="PS50932"/>
    </source>
</evidence>
<dbReference type="CDD" id="cd01392">
    <property type="entry name" value="HTH_LacI"/>
    <property type="match status" value="1"/>
</dbReference>
<dbReference type="SUPFAM" id="SSF47413">
    <property type="entry name" value="lambda repressor-like DNA-binding domains"/>
    <property type="match status" value="1"/>
</dbReference>
<keyword evidence="6" id="KW-1185">Reference proteome</keyword>
<dbReference type="EMBL" id="BAABAE010000001">
    <property type="protein sequence ID" value="GAA3731305.1"/>
    <property type="molecule type" value="Genomic_DNA"/>
</dbReference>
<accession>A0ABP7F6E5</accession>
<dbReference type="PANTHER" id="PTHR30146">
    <property type="entry name" value="LACI-RELATED TRANSCRIPTIONAL REPRESSOR"/>
    <property type="match status" value="1"/>
</dbReference>
<keyword evidence="3" id="KW-0804">Transcription</keyword>
<evidence type="ECO:0000256" key="3">
    <source>
        <dbReference type="ARBA" id="ARBA00023163"/>
    </source>
</evidence>
<gene>
    <name evidence="5" type="ORF">GCM10022239_04880</name>
</gene>
<dbReference type="Proteomes" id="UP001501004">
    <property type="component" value="Unassembled WGS sequence"/>
</dbReference>
<comment type="caution">
    <text evidence="5">The sequence shown here is derived from an EMBL/GenBank/DDBJ whole genome shotgun (WGS) entry which is preliminary data.</text>
</comment>
<dbReference type="RefSeq" id="WP_344753317.1">
    <property type="nucleotide sequence ID" value="NZ_BAABAE010000001.1"/>
</dbReference>